<dbReference type="OrthoDB" id="735686at2759"/>
<protein>
    <submittedName>
        <fullName evidence="3">Uncharacterized protein</fullName>
    </submittedName>
</protein>
<dbReference type="AlphaFoldDB" id="A0A0L0F925"/>
<accession>A0A0L0F925</accession>
<keyword evidence="4" id="KW-1185">Reference proteome</keyword>
<dbReference type="GO" id="GO:0004185">
    <property type="term" value="F:serine-type carboxypeptidase activity"/>
    <property type="evidence" value="ECO:0007669"/>
    <property type="project" value="InterPro"/>
</dbReference>
<dbReference type="SUPFAM" id="SSF53474">
    <property type="entry name" value="alpha/beta-Hydrolases"/>
    <property type="match status" value="1"/>
</dbReference>
<organism evidence="3 4">
    <name type="scientific">Sphaeroforma arctica JP610</name>
    <dbReference type="NCBI Taxonomy" id="667725"/>
    <lineage>
        <taxon>Eukaryota</taxon>
        <taxon>Ichthyosporea</taxon>
        <taxon>Ichthyophonida</taxon>
        <taxon>Sphaeroforma</taxon>
    </lineage>
</organism>
<name>A0A0L0F925_9EUKA</name>
<comment type="similarity">
    <text evidence="1">Belongs to the peptidase S10 family.</text>
</comment>
<dbReference type="GeneID" id="25914722"/>
<evidence type="ECO:0000256" key="2">
    <source>
        <dbReference type="SAM" id="SignalP"/>
    </source>
</evidence>
<dbReference type="STRING" id="667725.A0A0L0F925"/>
<evidence type="ECO:0000313" key="4">
    <source>
        <dbReference type="Proteomes" id="UP000054560"/>
    </source>
</evidence>
<dbReference type="InterPro" id="IPR029058">
    <property type="entry name" value="AB_hydrolase_fold"/>
</dbReference>
<dbReference type="InterPro" id="IPR001563">
    <property type="entry name" value="Peptidase_S10"/>
</dbReference>
<proteinExistence type="inferred from homology"/>
<dbReference type="Proteomes" id="UP000054560">
    <property type="component" value="Unassembled WGS sequence"/>
</dbReference>
<gene>
    <name evidence="3" type="ORF">SARC_14218</name>
</gene>
<reference evidence="3 4" key="1">
    <citation type="submission" date="2011-02" db="EMBL/GenBank/DDBJ databases">
        <title>The Genome Sequence of Sphaeroforma arctica JP610.</title>
        <authorList>
            <consortium name="The Broad Institute Genome Sequencing Platform"/>
            <person name="Russ C."/>
            <person name="Cuomo C."/>
            <person name="Young S.K."/>
            <person name="Zeng Q."/>
            <person name="Gargeya S."/>
            <person name="Alvarado L."/>
            <person name="Berlin A."/>
            <person name="Chapman S.B."/>
            <person name="Chen Z."/>
            <person name="Freedman E."/>
            <person name="Gellesch M."/>
            <person name="Goldberg J."/>
            <person name="Griggs A."/>
            <person name="Gujja S."/>
            <person name="Heilman E."/>
            <person name="Heiman D."/>
            <person name="Howarth C."/>
            <person name="Mehta T."/>
            <person name="Neiman D."/>
            <person name="Pearson M."/>
            <person name="Roberts A."/>
            <person name="Saif S."/>
            <person name="Shea T."/>
            <person name="Shenoy N."/>
            <person name="Sisk P."/>
            <person name="Stolte C."/>
            <person name="Sykes S."/>
            <person name="White J."/>
            <person name="Yandava C."/>
            <person name="Burger G."/>
            <person name="Gray M.W."/>
            <person name="Holland P.W.H."/>
            <person name="King N."/>
            <person name="Lang F.B.F."/>
            <person name="Roger A.J."/>
            <person name="Ruiz-Trillo I."/>
            <person name="Haas B."/>
            <person name="Nusbaum C."/>
            <person name="Birren B."/>
        </authorList>
    </citation>
    <scope>NUCLEOTIDE SEQUENCE [LARGE SCALE GENOMIC DNA]</scope>
    <source>
        <strain evidence="3 4">JP610</strain>
    </source>
</reference>
<evidence type="ECO:0000313" key="3">
    <source>
        <dbReference type="EMBL" id="KNC73222.1"/>
    </source>
</evidence>
<feature type="chain" id="PRO_5005538554" evidence="2">
    <location>
        <begin position="19"/>
        <end position="105"/>
    </location>
</feature>
<evidence type="ECO:0000256" key="1">
    <source>
        <dbReference type="ARBA" id="ARBA00009431"/>
    </source>
</evidence>
<feature type="signal peptide" evidence="2">
    <location>
        <begin position="1"/>
        <end position="18"/>
    </location>
</feature>
<feature type="non-terminal residue" evidence="3">
    <location>
        <position position="105"/>
    </location>
</feature>
<dbReference type="EMBL" id="KQ245909">
    <property type="protein sequence ID" value="KNC73222.1"/>
    <property type="molecule type" value="Genomic_DNA"/>
</dbReference>
<dbReference type="Pfam" id="PF00450">
    <property type="entry name" value="Peptidase_S10"/>
    <property type="match status" value="1"/>
</dbReference>
<keyword evidence="2" id="KW-0732">Signal</keyword>
<dbReference type="Gene3D" id="3.40.50.1820">
    <property type="entry name" value="alpha/beta hydrolase"/>
    <property type="match status" value="1"/>
</dbReference>
<dbReference type="RefSeq" id="XP_014147124.1">
    <property type="nucleotide sequence ID" value="XM_014291649.1"/>
</dbReference>
<dbReference type="GO" id="GO:0006508">
    <property type="term" value="P:proteolysis"/>
    <property type="evidence" value="ECO:0007669"/>
    <property type="project" value="InterPro"/>
</dbReference>
<sequence length="105" mass="11410">MVSNTFVLIALGAVAAEAATTLSFLNGLAPETVSKTPSFSAHTSKHADEITNIPGYGKPDTRMYSGYVSANGHNDESNYNEERKDYLHYWLVESEGSPETDPLVI</sequence>